<evidence type="ECO:0000313" key="2">
    <source>
        <dbReference type="Proteomes" id="UP001189429"/>
    </source>
</evidence>
<feature type="non-terminal residue" evidence="1">
    <location>
        <position position="1"/>
    </location>
</feature>
<reference evidence="1" key="1">
    <citation type="submission" date="2023-10" db="EMBL/GenBank/DDBJ databases">
        <authorList>
            <person name="Chen Y."/>
            <person name="Shah S."/>
            <person name="Dougan E. K."/>
            <person name="Thang M."/>
            <person name="Chan C."/>
        </authorList>
    </citation>
    <scope>NUCLEOTIDE SEQUENCE [LARGE SCALE GENOMIC DNA]</scope>
</reference>
<evidence type="ECO:0000313" key="1">
    <source>
        <dbReference type="EMBL" id="CAK0909596.1"/>
    </source>
</evidence>
<gene>
    <name evidence="1" type="ORF">PCOR1329_LOCUS83964</name>
</gene>
<organism evidence="1 2">
    <name type="scientific">Prorocentrum cordatum</name>
    <dbReference type="NCBI Taxonomy" id="2364126"/>
    <lineage>
        <taxon>Eukaryota</taxon>
        <taxon>Sar</taxon>
        <taxon>Alveolata</taxon>
        <taxon>Dinophyceae</taxon>
        <taxon>Prorocentrales</taxon>
        <taxon>Prorocentraceae</taxon>
        <taxon>Prorocentrum</taxon>
    </lineage>
</organism>
<sequence length="187" mass="19436">GSRKARGVDGLGSGDLEGLPTVGRDELRPLLARCEERRCRPHQLMGVAGGALPKGAGGKRAVGLLPLALEIWSRARSVVASAWAEELGAFWGAAVRGSSAAQAALVCSLLDETGVELEVAAAALLLGAGVFYDAVSLVKQVQLFLTPRCLEDSRPGKFAQAGAARSIVADSARRVSSGKLYPSQLMQ</sequence>
<proteinExistence type="predicted"/>
<dbReference type="Proteomes" id="UP001189429">
    <property type="component" value="Unassembled WGS sequence"/>
</dbReference>
<name>A0ABN9YAE7_9DINO</name>
<dbReference type="EMBL" id="CAUYUJ010022224">
    <property type="protein sequence ID" value="CAK0909596.1"/>
    <property type="molecule type" value="Genomic_DNA"/>
</dbReference>
<accession>A0ABN9YAE7</accession>
<keyword evidence="2" id="KW-1185">Reference proteome</keyword>
<comment type="caution">
    <text evidence="1">The sequence shown here is derived from an EMBL/GenBank/DDBJ whole genome shotgun (WGS) entry which is preliminary data.</text>
</comment>
<protein>
    <submittedName>
        <fullName evidence="1">Uncharacterized protein</fullName>
    </submittedName>
</protein>